<accession>A0ABX2DVT3</accession>
<gene>
    <name evidence="5" type="ORF">HQN87_26210</name>
</gene>
<sequence>MNKPSVSVSAQLLALVLHHIGQSADKELLADTDPQWLDPSRFSLDEYVARELHSEPRTSFQSFLRSRSEAQPERRGISAAKLLNSTALKTPKEEWGISPREEEVLELIILGKTNREIASTLFISEHTVKNHLSRIFHKMDVTDRSQIIALVYKRMFDSERIETS</sequence>
<dbReference type="SUPFAM" id="SSF46894">
    <property type="entry name" value="C-terminal effector domain of the bipartite response regulators"/>
    <property type="match status" value="1"/>
</dbReference>
<organism evidence="5 6">
    <name type="scientific">Paenibacillus tritici</name>
    <dbReference type="NCBI Taxonomy" id="1873425"/>
    <lineage>
        <taxon>Bacteria</taxon>
        <taxon>Bacillati</taxon>
        <taxon>Bacillota</taxon>
        <taxon>Bacilli</taxon>
        <taxon>Bacillales</taxon>
        <taxon>Paenibacillaceae</taxon>
        <taxon>Paenibacillus</taxon>
    </lineage>
</organism>
<dbReference type="PANTHER" id="PTHR44688">
    <property type="entry name" value="DNA-BINDING TRANSCRIPTIONAL ACTIVATOR DEVR_DOSR"/>
    <property type="match status" value="1"/>
</dbReference>
<dbReference type="InterPro" id="IPR000792">
    <property type="entry name" value="Tscrpt_reg_LuxR_C"/>
</dbReference>
<evidence type="ECO:0000313" key="6">
    <source>
        <dbReference type="Proteomes" id="UP000711047"/>
    </source>
</evidence>
<dbReference type="CDD" id="cd06170">
    <property type="entry name" value="LuxR_C_like"/>
    <property type="match status" value="1"/>
</dbReference>
<dbReference type="InterPro" id="IPR036388">
    <property type="entry name" value="WH-like_DNA-bd_sf"/>
</dbReference>
<proteinExistence type="predicted"/>
<feature type="domain" description="HTH luxR-type" evidence="4">
    <location>
        <begin position="90"/>
        <end position="155"/>
    </location>
</feature>
<reference evidence="5 6" key="1">
    <citation type="submission" date="2020-05" db="EMBL/GenBank/DDBJ databases">
        <title>Paenibacillus glebae, sp. nov., Paenibacillus humi sp. nov., Paenibacillus pedi sp. nov., Paenibacillus terrestris sp. nov. and Paenibacillus terricola sp. nov., isolated from a forest top soil sample.</title>
        <authorList>
            <person name="Qi S."/>
            <person name="Carlier A."/>
            <person name="Cnockaert M."/>
            <person name="Vandamme P."/>
        </authorList>
    </citation>
    <scope>NUCLEOTIDE SEQUENCE [LARGE SCALE GENOMIC DNA]</scope>
    <source>
        <strain evidence="5 6">LMG 29502</strain>
    </source>
</reference>
<name>A0ABX2DVT3_9BACL</name>
<keyword evidence="6" id="KW-1185">Reference proteome</keyword>
<dbReference type="PRINTS" id="PR00038">
    <property type="entry name" value="HTHLUXR"/>
</dbReference>
<dbReference type="Pfam" id="PF00196">
    <property type="entry name" value="GerE"/>
    <property type="match status" value="1"/>
</dbReference>
<evidence type="ECO:0000256" key="3">
    <source>
        <dbReference type="ARBA" id="ARBA00023163"/>
    </source>
</evidence>
<dbReference type="Proteomes" id="UP000711047">
    <property type="component" value="Unassembled WGS sequence"/>
</dbReference>
<dbReference type="Gene3D" id="1.10.10.10">
    <property type="entry name" value="Winged helix-like DNA-binding domain superfamily/Winged helix DNA-binding domain"/>
    <property type="match status" value="1"/>
</dbReference>
<dbReference type="PROSITE" id="PS00622">
    <property type="entry name" value="HTH_LUXR_1"/>
    <property type="match status" value="1"/>
</dbReference>
<dbReference type="InterPro" id="IPR016032">
    <property type="entry name" value="Sig_transdc_resp-reg_C-effctor"/>
</dbReference>
<evidence type="ECO:0000313" key="5">
    <source>
        <dbReference type="EMBL" id="NQX48821.1"/>
    </source>
</evidence>
<keyword evidence="2" id="KW-0238">DNA-binding</keyword>
<evidence type="ECO:0000256" key="2">
    <source>
        <dbReference type="ARBA" id="ARBA00023125"/>
    </source>
</evidence>
<dbReference type="PANTHER" id="PTHR44688:SF16">
    <property type="entry name" value="DNA-BINDING TRANSCRIPTIONAL ACTIVATOR DEVR_DOSR"/>
    <property type="match status" value="1"/>
</dbReference>
<dbReference type="SMART" id="SM00421">
    <property type="entry name" value="HTH_LUXR"/>
    <property type="match status" value="1"/>
</dbReference>
<dbReference type="PROSITE" id="PS50043">
    <property type="entry name" value="HTH_LUXR_2"/>
    <property type="match status" value="1"/>
</dbReference>
<comment type="caution">
    <text evidence="5">The sequence shown here is derived from an EMBL/GenBank/DDBJ whole genome shotgun (WGS) entry which is preliminary data.</text>
</comment>
<protein>
    <submittedName>
        <fullName evidence="5">Helix-turn-helix transcriptional regulator</fullName>
    </submittedName>
</protein>
<evidence type="ECO:0000259" key="4">
    <source>
        <dbReference type="PROSITE" id="PS50043"/>
    </source>
</evidence>
<evidence type="ECO:0000256" key="1">
    <source>
        <dbReference type="ARBA" id="ARBA00023015"/>
    </source>
</evidence>
<dbReference type="EMBL" id="JABMKX010000018">
    <property type="protein sequence ID" value="NQX48821.1"/>
    <property type="molecule type" value="Genomic_DNA"/>
</dbReference>
<keyword evidence="1" id="KW-0805">Transcription regulation</keyword>
<keyword evidence="3" id="KW-0804">Transcription</keyword>